<keyword evidence="4" id="KW-1185">Reference proteome</keyword>
<protein>
    <submittedName>
        <fullName evidence="3">Uncharacterized protein</fullName>
    </submittedName>
</protein>
<gene>
    <name evidence="3" type="ORF">KOR34_35960</name>
</gene>
<evidence type="ECO:0000256" key="2">
    <source>
        <dbReference type="SAM" id="Phobius"/>
    </source>
</evidence>
<dbReference type="RefSeq" id="WP_146566652.1">
    <property type="nucleotide sequence ID" value="NZ_SIHJ01000002.1"/>
</dbReference>
<comment type="caution">
    <text evidence="3">The sequence shown here is derived from an EMBL/GenBank/DDBJ whole genome shotgun (WGS) entry which is preliminary data.</text>
</comment>
<evidence type="ECO:0000313" key="3">
    <source>
        <dbReference type="EMBL" id="TWT33762.1"/>
    </source>
</evidence>
<evidence type="ECO:0000256" key="1">
    <source>
        <dbReference type="SAM" id="MobiDB-lite"/>
    </source>
</evidence>
<reference evidence="3 4" key="1">
    <citation type="submission" date="2019-02" db="EMBL/GenBank/DDBJ databases">
        <title>Deep-cultivation of Planctomycetes and their phenomic and genomic characterization uncovers novel biology.</title>
        <authorList>
            <person name="Wiegand S."/>
            <person name="Jogler M."/>
            <person name="Boedeker C."/>
            <person name="Pinto D."/>
            <person name="Vollmers J."/>
            <person name="Rivas-Marin E."/>
            <person name="Kohn T."/>
            <person name="Peeters S.H."/>
            <person name="Heuer A."/>
            <person name="Rast P."/>
            <person name="Oberbeckmann S."/>
            <person name="Bunk B."/>
            <person name="Jeske O."/>
            <person name="Meyerdierks A."/>
            <person name="Storesund J.E."/>
            <person name="Kallscheuer N."/>
            <person name="Luecker S."/>
            <person name="Lage O.M."/>
            <person name="Pohl T."/>
            <person name="Merkel B.J."/>
            <person name="Hornburger P."/>
            <person name="Mueller R.-W."/>
            <person name="Bruemmer F."/>
            <person name="Labrenz M."/>
            <person name="Spormann A.M."/>
            <person name="Op Den Camp H."/>
            <person name="Overmann J."/>
            <person name="Amann R."/>
            <person name="Jetten M.S.M."/>
            <person name="Mascher T."/>
            <person name="Medema M.H."/>
            <person name="Devos D.P."/>
            <person name="Kaster A.-K."/>
            <person name="Ovreas L."/>
            <person name="Rohde M."/>
            <person name="Galperin M.Y."/>
            <person name="Jogler C."/>
        </authorList>
    </citation>
    <scope>NUCLEOTIDE SEQUENCE [LARGE SCALE GENOMIC DNA]</scope>
    <source>
        <strain evidence="3 4">KOR34</strain>
    </source>
</reference>
<feature type="transmembrane region" description="Helical" evidence="2">
    <location>
        <begin position="35"/>
        <end position="53"/>
    </location>
</feature>
<keyword evidence="2" id="KW-0812">Transmembrane</keyword>
<accession>A0A5C5V7P6</accession>
<evidence type="ECO:0000313" key="4">
    <source>
        <dbReference type="Proteomes" id="UP000316714"/>
    </source>
</evidence>
<keyword evidence="2" id="KW-0472">Membrane</keyword>
<keyword evidence="2" id="KW-1133">Transmembrane helix</keyword>
<dbReference type="Proteomes" id="UP000316714">
    <property type="component" value="Unassembled WGS sequence"/>
</dbReference>
<feature type="region of interest" description="Disordered" evidence="1">
    <location>
        <begin position="92"/>
        <end position="111"/>
    </location>
</feature>
<dbReference type="AlphaFoldDB" id="A0A5C5V7P6"/>
<organism evidence="3 4">
    <name type="scientific">Posidoniimonas corsicana</name>
    <dbReference type="NCBI Taxonomy" id="1938618"/>
    <lineage>
        <taxon>Bacteria</taxon>
        <taxon>Pseudomonadati</taxon>
        <taxon>Planctomycetota</taxon>
        <taxon>Planctomycetia</taxon>
        <taxon>Pirellulales</taxon>
        <taxon>Lacipirellulaceae</taxon>
        <taxon>Posidoniimonas</taxon>
    </lineage>
</organism>
<sequence>MRDLPSFSILTSLAVAVAAFASWQTFHADPVSTKAMYGILALLLSFLVGLALGERSKSAYCNRIVLANRQLGDQNRELLRVNASLLERVGESHGEAAHLSGEPERSFETFE</sequence>
<proteinExistence type="predicted"/>
<dbReference type="EMBL" id="SIHJ01000002">
    <property type="protein sequence ID" value="TWT33762.1"/>
    <property type="molecule type" value="Genomic_DNA"/>
</dbReference>
<name>A0A5C5V7P6_9BACT</name>